<sequence>MSKKDYYDILGVTKKATPEEIKKAYRSLAMKYHPDRNQGDKTAEAKFKEASEAYQVLSDPKKKSSYDQFGHSAFDGGAGGAGGFDFGGFESGSFSDIFDDFFGDFMGSSRSGRGSKKSRSNRGSDLKINLEITLEEAYFGKKQTINLSSNEKCEKCSGDGAEPGSKPKKCSTCNGHGKVRTQQGFFTLQQTCPDCGGEGEVLSNPCKDCKGFGVVKTKKNLSIQIPKGVDNGTQIRLSGKGDAGYRGGSNGDLYVFITVIKHKIFQRSEENLYYKLPISMVDAALGTEIEVPTIDGGKSKVKIPAGTQSGKQFRLKEKGMPIIRENDYGDLFLETNVIIPESISSEQRGLLEKFKLLENSNENSEIKNFIKKAKNFWNK</sequence>
<comment type="subcellular location">
    <subcellularLocation>
        <location evidence="2">Cytoplasm</location>
    </subcellularLocation>
</comment>
<dbReference type="InterPro" id="IPR001623">
    <property type="entry name" value="DnaJ_domain"/>
</dbReference>
<evidence type="ECO:0000256" key="8">
    <source>
        <dbReference type="ARBA" id="ARBA00022771"/>
    </source>
</evidence>
<dbReference type="SMART" id="SM00271">
    <property type="entry name" value="DnaJ"/>
    <property type="match status" value="1"/>
</dbReference>
<dbReference type="CDD" id="cd10719">
    <property type="entry name" value="DnaJ_zf"/>
    <property type="match status" value="1"/>
</dbReference>
<comment type="function">
    <text evidence="12">Participates actively in the response to hyperosmotic and heat shock by preventing the aggregation of stress-denatured proteins and by disaggregating proteins, also in an autonomous, DnaK-independent fashion. Unfolded proteins bind initially to DnaJ; upon interaction with the DnaJ-bound protein, DnaK hydrolyzes its bound ATP, resulting in the formation of a stable complex. GrpE releases ADP from DnaK; ATP binding to DnaK triggers the release of the substrate protein, thus completing the reaction cycle. Several rounds of ATP-dependent interactions between DnaJ, DnaK and GrpE are required for fully efficient folding. Also involved, together with DnaK and GrpE, in the DNA replication of plasmids through activation of initiation proteins.</text>
</comment>
<dbReference type="Pfam" id="PF00684">
    <property type="entry name" value="DnaJ_CXXCXGXG"/>
    <property type="match status" value="1"/>
</dbReference>
<evidence type="ECO:0000256" key="5">
    <source>
        <dbReference type="ARBA" id="ARBA00022705"/>
    </source>
</evidence>
<dbReference type="SUPFAM" id="SSF49493">
    <property type="entry name" value="HSP40/DnaJ peptide-binding domain"/>
    <property type="match status" value="2"/>
</dbReference>
<keyword evidence="5" id="KW-0235">DNA replication</keyword>
<keyword evidence="4" id="KW-0963">Cytoplasm</keyword>
<dbReference type="InterPro" id="IPR036410">
    <property type="entry name" value="HSP_DnaJ_Cys-rich_dom_sf"/>
</dbReference>
<evidence type="ECO:0000256" key="14">
    <source>
        <dbReference type="ARBA" id="ARBA00067609"/>
    </source>
</evidence>
<dbReference type="PANTHER" id="PTHR43096:SF48">
    <property type="entry name" value="CHAPERONE PROTEIN DNAJ"/>
    <property type="match status" value="1"/>
</dbReference>
<keyword evidence="11" id="KW-0143">Chaperone</keyword>
<keyword evidence="10" id="KW-0346">Stress response</keyword>
<feature type="domain" description="CR-type" evidence="17">
    <location>
        <begin position="140"/>
        <end position="218"/>
    </location>
</feature>
<evidence type="ECO:0000259" key="17">
    <source>
        <dbReference type="PROSITE" id="PS51188"/>
    </source>
</evidence>
<name>A0A845S9P3_9PROT</name>
<feature type="non-terminal residue" evidence="18">
    <location>
        <position position="379"/>
    </location>
</feature>
<dbReference type="FunFam" id="2.60.260.20:FF:000004">
    <property type="entry name" value="Molecular chaperone DnaJ"/>
    <property type="match status" value="1"/>
</dbReference>
<organism evidence="18 19">
    <name type="scientific">Candidatus Fonsibacter lacus</name>
    <dbReference type="NCBI Taxonomy" id="2576439"/>
    <lineage>
        <taxon>Bacteria</taxon>
        <taxon>Pseudomonadati</taxon>
        <taxon>Pseudomonadota</taxon>
        <taxon>Alphaproteobacteria</taxon>
        <taxon>Candidatus Pelagibacterales</taxon>
        <taxon>Candidatus Pelagibacterales incertae sedis</taxon>
        <taxon>Candidatus Fonsibacter</taxon>
    </lineage>
</organism>
<dbReference type="HAMAP" id="MF_01152">
    <property type="entry name" value="DnaJ"/>
    <property type="match status" value="1"/>
</dbReference>
<dbReference type="InterPro" id="IPR001305">
    <property type="entry name" value="HSP_DnaJ_Cys-rich_dom"/>
</dbReference>
<evidence type="ECO:0000256" key="6">
    <source>
        <dbReference type="ARBA" id="ARBA00022723"/>
    </source>
</evidence>
<evidence type="ECO:0000256" key="1">
    <source>
        <dbReference type="ARBA" id="ARBA00001947"/>
    </source>
</evidence>
<evidence type="ECO:0000256" key="9">
    <source>
        <dbReference type="ARBA" id="ARBA00022833"/>
    </source>
</evidence>
<dbReference type="Gene3D" id="2.60.260.20">
    <property type="entry name" value="Urease metallochaperone UreE, N-terminal domain"/>
    <property type="match status" value="2"/>
</dbReference>
<keyword evidence="7" id="KW-0677">Repeat</keyword>
<dbReference type="InterPro" id="IPR012724">
    <property type="entry name" value="DnaJ"/>
</dbReference>
<evidence type="ECO:0000256" key="12">
    <source>
        <dbReference type="ARBA" id="ARBA00053423"/>
    </source>
</evidence>
<dbReference type="GO" id="GO:0042026">
    <property type="term" value="P:protein refolding"/>
    <property type="evidence" value="ECO:0007669"/>
    <property type="project" value="TreeGrafter"/>
</dbReference>
<dbReference type="Gene3D" id="1.10.287.110">
    <property type="entry name" value="DnaJ domain"/>
    <property type="match status" value="1"/>
</dbReference>
<dbReference type="PROSITE" id="PS00636">
    <property type="entry name" value="DNAJ_1"/>
    <property type="match status" value="1"/>
</dbReference>
<evidence type="ECO:0000256" key="10">
    <source>
        <dbReference type="ARBA" id="ARBA00023016"/>
    </source>
</evidence>
<feature type="domain" description="J" evidence="16">
    <location>
        <begin position="5"/>
        <end position="70"/>
    </location>
</feature>
<dbReference type="GO" id="GO:0009408">
    <property type="term" value="P:response to heat"/>
    <property type="evidence" value="ECO:0007669"/>
    <property type="project" value="InterPro"/>
</dbReference>
<evidence type="ECO:0000256" key="13">
    <source>
        <dbReference type="ARBA" id="ARBA00061004"/>
    </source>
</evidence>
<dbReference type="Pfam" id="PF00226">
    <property type="entry name" value="DnaJ"/>
    <property type="match status" value="1"/>
</dbReference>
<keyword evidence="9 15" id="KW-0862">Zinc</keyword>
<comment type="subunit">
    <text evidence="3">Homodimer.</text>
</comment>
<dbReference type="Pfam" id="PF01556">
    <property type="entry name" value="DnaJ_C"/>
    <property type="match status" value="1"/>
</dbReference>
<evidence type="ECO:0000256" key="3">
    <source>
        <dbReference type="ARBA" id="ARBA00011738"/>
    </source>
</evidence>
<dbReference type="PROSITE" id="PS50076">
    <property type="entry name" value="DNAJ_2"/>
    <property type="match status" value="1"/>
</dbReference>
<proteinExistence type="inferred from homology"/>
<comment type="caution">
    <text evidence="18">The sequence shown here is derived from an EMBL/GenBank/DDBJ whole genome shotgun (WGS) entry which is preliminary data.</text>
</comment>
<dbReference type="CDD" id="cd10747">
    <property type="entry name" value="DnaJ_C"/>
    <property type="match status" value="1"/>
</dbReference>
<evidence type="ECO:0000256" key="7">
    <source>
        <dbReference type="ARBA" id="ARBA00022737"/>
    </source>
</evidence>
<reference evidence="18 19" key="1">
    <citation type="submission" date="2018-10" db="EMBL/GenBank/DDBJ databases">
        <title>Iterative Subtractive Binning of Freshwater Chronoseries Metagenomes Recovers Nearly Complete Genomes from over Four Hundred Novel Species.</title>
        <authorList>
            <person name="Rodriguez-R L.M."/>
            <person name="Tsementzi D."/>
            <person name="Luo C."/>
            <person name="Konstantinidis K.T."/>
        </authorList>
    </citation>
    <scope>NUCLEOTIDE SEQUENCE [LARGE SCALE GENOMIC DNA]</scope>
    <source>
        <strain evidence="18">WB7_2B_003</strain>
    </source>
</reference>
<dbReference type="PANTHER" id="PTHR43096">
    <property type="entry name" value="DNAJ HOMOLOG 1, MITOCHONDRIAL-RELATED"/>
    <property type="match status" value="1"/>
</dbReference>
<dbReference type="GO" id="GO:0031072">
    <property type="term" value="F:heat shock protein binding"/>
    <property type="evidence" value="ECO:0007669"/>
    <property type="project" value="InterPro"/>
</dbReference>
<dbReference type="PROSITE" id="PS51188">
    <property type="entry name" value="ZF_CR"/>
    <property type="match status" value="1"/>
</dbReference>
<dbReference type="Gene3D" id="2.10.230.10">
    <property type="entry name" value="Heat shock protein DnaJ, cysteine-rich domain"/>
    <property type="match status" value="1"/>
</dbReference>
<dbReference type="AlphaFoldDB" id="A0A845S9P3"/>
<evidence type="ECO:0000256" key="11">
    <source>
        <dbReference type="ARBA" id="ARBA00023186"/>
    </source>
</evidence>
<keyword evidence="6 15" id="KW-0479">Metal-binding</keyword>
<dbReference type="InterPro" id="IPR018253">
    <property type="entry name" value="DnaJ_domain_CS"/>
</dbReference>
<dbReference type="FunFam" id="2.10.230.10:FF:000002">
    <property type="entry name" value="Molecular chaperone DnaJ"/>
    <property type="match status" value="1"/>
</dbReference>
<dbReference type="InterPro" id="IPR036869">
    <property type="entry name" value="J_dom_sf"/>
</dbReference>
<dbReference type="SUPFAM" id="SSF57938">
    <property type="entry name" value="DnaJ/Hsp40 cysteine-rich domain"/>
    <property type="match status" value="1"/>
</dbReference>
<gene>
    <name evidence="18" type="primary">dnaJ</name>
    <name evidence="18" type="ORF">EBV78_04095</name>
</gene>
<evidence type="ECO:0000313" key="18">
    <source>
        <dbReference type="EMBL" id="NCU63237.1"/>
    </source>
</evidence>
<evidence type="ECO:0000256" key="4">
    <source>
        <dbReference type="ARBA" id="ARBA00022490"/>
    </source>
</evidence>
<dbReference type="InterPro" id="IPR008971">
    <property type="entry name" value="HSP40/DnaJ_pept-bd"/>
</dbReference>
<dbReference type="NCBIfam" id="TIGR02349">
    <property type="entry name" value="DnaJ_bact"/>
    <property type="match status" value="1"/>
</dbReference>
<evidence type="ECO:0000313" key="19">
    <source>
        <dbReference type="Proteomes" id="UP000572953"/>
    </source>
</evidence>
<keyword evidence="8 15" id="KW-0863">Zinc-finger</keyword>
<accession>A0A845S9P3</accession>
<dbReference type="PRINTS" id="PR00625">
    <property type="entry name" value="JDOMAIN"/>
</dbReference>
<dbReference type="FunFam" id="1.10.287.110:FF:000034">
    <property type="entry name" value="Chaperone protein DnaJ"/>
    <property type="match status" value="1"/>
</dbReference>
<feature type="zinc finger region" description="CR-type" evidence="15">
    <location>
        <begin position="140"/>
        <end position="218"/>
    </location>
</feature>
<dbReference type="GO" id="GO:0008270">
    <property type="term" value="F:zinc ion binding"/>
    <property type="evidence" value="ECO:0007669"/>
    <property type="project" value="UniProtKB-KW"/>
</dbReference>
<protein>
    <recommendedName>
        <fullName evidence="14">Chaperone protein DnaJ</fullName>
    </recommendedName>
</protein>
<dbReference type="GO" id="GO:0006260">
    <property type="term" value="P:DNA replication"/>
    <property type="evidence" value="ECO:0007669"/>
    <property type="project" value="UniProtKB-KW"/>
</dbReference>
<dbReference type="GO" id="GO:0051082">
    <property type="term" value="F:unfolded protein binding"/>
    <property type="evidence" value="ECO:0007669"/>
    <property type="project" value="InterPro"/>
</dbReference>
<dbReference type="NCBIfam" id="NF008035">
    <property type="entry name" value="PRK10767.1"/>
    <property type="match status" value="1"/>
</dbReference>
<evidence type="ECO:0000256" key="15">
    <source>
        <dbReference type="PROSITE-ProRule" id="PRU00546"/>
    </source>
</evidence>
<dbReference type="GO" id="GO:0005737">
    <property type="term" value="C:cytoplasm"/>
    <property type="evidence" value="ECO:0007669"/>
    <property type="project" value="UniProtKB-SubCell"/>
</dbReference>
<evidence type="ECO:0000259" key="16">
    <source>
        <dbReference type="PROSITE" id="PS50076"/>
    </source>
</evidence>
<comment type="cofactor">
    <cofactor evidence="1">
        <name>Zn(2+)</name>
        <dbReference type="ChEBI" id="CHEBI:29105"/>
    </cofactor>
</comment>
<dbReference type="CDD" id="cd06257">
    <property type="entry name" value="DnaJ"/>
    <property type="match status" value="1"/>
</dbReference>
<comment type="similarity">
    <text evidence="13">Belongs to the DnaJ family.</text>
</comment>
<dbReference type="GO" id="GO:0005524">
    <property type="term" value="F:ATP binding"/>
    <property type="evidence" value="ECO:0007669"/>
    <property type="project" value="InterPro"/>
</dbReference>
<dbReference type="SUPFAM" id="SSF46565">
    <property type="entry name" value="Chaperone J-domain"/>
    <property type="match status" value="1"/>
</dbReference>
<dbReference type="Proteomes" id="UP000572953">
    <property type="component" value="Unassembled WGS sequence"/>
</dbReference>
<evidence type="ECO:0000256" key="2">
    <source>
        <dbReference type="ARBA" id="ARBA00004496"/>
    </source>
</evidence>
<dbReference type="EMBL" id="RGGN01000176">
    <property type="protein sequence ID" value="NCU63237.1"/>
    <property type="molecule type" value="Genomic_DNA"/>
</dbReference>
<dbReference type="InterPro" id="IPR002939">
    <property type="entry name" value="DnaJ_C"/>
</dbReference>